<reference evidence="1" key="1">
    <citation type="journal article" date="2020" name="Fungal Divers.">
        <title>Resolving the Mortierellaceae phylogeny through synthesis of multi-gene phylogenetics and phylogenomics.</title>
        <authorList>
            <person name="Vandepol N."/>
            <person name="Liber J."/>
            <person name="Desiro A."/>
            <person name="Na H."/>
            <person name="Kennedy M."/>
            <person name="Barry K."/>
            <person name="Grigoriev I.V."/>
            <person name="Miller A.N."/>
            <person name="O'Donnell K."/>
            <person name="Stajich J.E."/>
            <person name="Bonito G."/>
        </authorList>
    </citation>
    <scope>NUCLEOTIDE SEQUENCE</scope>
    <source>
        <strain evidence="1">NRRL 28262</strain>
    </source>
</reference>
<organism evidence="1 2">
    <name type="scientific">Linnemannia exigua</name>
    <dbReference type="NCBI Taxonomy" id="604196"/>
    <lineage>
        <taxon>Eukaryota</taxon>
        <taxon>Fungi</taxon>
        <taxon>Fungi incertae sedis</taxon>
        <taxon>Mucoromycota</taxon>
        <taxon>Mortierellomycotina</taxon>
        <taxon>Mortierellomycetes</taxon>
        <taxon>Mortierellales</taxon>
        <taxon>Mortierellaceae</taxon>
        <taxon>Linnemannia</taxon>
    </lineage>
</organism>
<feature type="non-terminal residue" evidence="1">
    <location>
        <position position="1"/>
    </location>
</feature>
<feature type="non-terminal residue" evidence="1">
    <location>
        <position position="120"/>
    </location>
</feature>
<name>A0AAD4D068_9FUNG</name>
<comment type="caution">
    <text evidence="1">The sequence shown here is derived from an EMBL/GenBank/DDBJ whole genome shotgun (WGS) entry which is preliminary data.</text>
</comment>
<evidence type="ECO:0000313" key="1">
    <source>
        <dbReference type="EMBL" id="KAG0249819.1"/>
    </source>
</evidence>
<gene>
    <name evidence="1" type="ORF">BGZ95_007399</name>
</gene>
<keyword evidence="2" id="KW-1185">Reference proteome</keyword>
<dbReference type="AlphaFoldDB" id="A0AAD4D068"/>
<evidence type="ECO:0000313" key="2">
    <source>
        <dbReference type="Proteomes" id="UP001194580"/>
    </source>
</evidence>
<dbReference type="EMBL" id="JAAAIL010003606">
    <property type="protein sequence ID" value="KAG0249819.1"/>
    <property type="molecule type" value="Genomic_DNA"/>
</dbReference>
<dbReference type="Proteomes" id="UP001194580">
    <property type="component" value="Unassembled WGS sequence"/>
</dbReference>
<protein>
    <submittedName>
        <fullName evidence="1">Uncharacterized protein</fullName>
    </submittedName>
</protein>
<accession>A0AAD4D068</accession>
<sequence>TATVVDLATKHFVIYCVCCISSPTISPGFKDPNFILLAEDIESKYRTVIHRNQGRSQDAKAIDSEVKTLAGQRVQLEFLARRLFLQLLLQNKPDLEPQQFFREQTTSGASTIGELVYKLR</sequence>
<proteinExistence type="predicted"/>